<feature type="domain" description="Phosphoribosyltransferase" evidence="1">
    <location>
        <begin position="10"/>
        <end position="161"/>
    </location>
</feature>
<gene>
    <name evidence="2" type="ORF">FR932_09300</name>
</gene>
<dbReference type="Pfam" id="PF00156">
    <property type="entry name" value="Pribosyltran"/>
    <property type="match status" value="1"/>
</dbReference>
<dbReference type="AlphaFoldDB" id="A0A5J6WLC2"/>
<proteinExistence type="predicted"/>
<dbReference type="InterPro" id="IPR000836">
    <property type="entry name" value="PRTase_dom"/>
</dbReference>
<dbReference type="RefSeq" id="WP_019441796.1">
    <property type="nucleotide sequence ID" value="NZ_ALOE01000022.1"/>
</dbReference>
<dbReference type="OrthoDB" id="9802227at2"/>
<evidence type="ECO:0000313" key="2">
    <source>
        <dbReference type="EMBL" id="QFI38031.1"/>
    </source>
</evidence>
<evidence type="ECO:0000313" key="3">
    <source>
        <dbReference type="Proteomes" id="UP000327424"/>
    </source>
</evidence>
<organism evidence="2 3">
    <name type="scientific">Moritella marina ATCC 15381</name>
    <dbReference type="NCBI Taxonomy" id="1202962"/>
    <lineage>
        <taxon>Bacteria</taxon>
        <taxon>Pseudomonadati</taxon>
        <taxon>Pseudomonadota</taxon>
        <taxon>Gammaproteobacteria</taxon>
        <taxon>Alteromonadales</taxon>
        <taxon>Moritellaceae</taxon>
        <taxon>Moritella</taxon>
    </lineage>
</organism>
<dbReference type="EMBL" id="CP044399">
    <property type="protein sequence ID" value="QFI38031.1"/>
    <property type="molecule type" value="Genomic_DNA"/>
</dbReference>
<dbReference type="Gene3D" id="3.40.50.2020">
    <property type="match status" value="1"/>
</dbReference>
<dbReference type="Proteomes" id="UP000327424">
    <property type="component" value="Chromosome"/>
</dbReference>
<name>A0A5J6WLC2_MORMI</name>
<dbReference type="InterPro" id="IPR029057">
    <property type="entry name" value="PRTase-like"/>
</dbReference>
<reference evidence="2 3" key="1">
    <citation type="submission" date="2019-09" db="EMBL/GenBank/DDBJ databases">
        <title>Hybrid Assembly of the complete Genome of the Deep-Sea Bacterium Moritella marina from long Nanopore and Illumina reads.</title>
        <authorList>
            <person name="Magin S."/>
            <person name="Georgoulis A."/>
            <person name="Papadimitriou K."/>
            <person name="Iliakis G."/>
            <person name="Vorgias C.E."/>
        </authorList>
    </citation>
    <scope>NUCLEOTIDE SEQUENCE [LARGE SCALE GENOMIC DNA]</scope>
    <source>
        <strain evidence="2 3">MP-1</strain>
    </source>
</reference>
<protein>
    <recommendedName>
        <fullName evidence="1">Phosphoribosyltransferase domain-containing protein</fullName>
    </recommendedName>
</protein>
<evidence type="ECO:0000259" key="1">
    <source>
        <dbReference type="Pfam" id="PF00156"/>
    </source>
</evidence>
<accession>A0A5J6WLC2</accession>
<keyword evidence="3" id="KW-1185">Reference proteome</keyword>
<dbReference type="SUPFAM" id="SSF53271">
    <property type="entry name" value="PRTase-like"/>
    <property type="match status" value="1"/>
</dbReference>
<dbReference type="KEGG" id="mmaa:FR932_09300"/>
<dbReference type="CDD" id="cd06223">
    <property type="entry name" value="PRTases_typeI"/>
    <property type="match status" value="1"/>
</dbReference>
<sequence length="191" mass="21364">MKVLTLIGDDFVQKCDNLASLALRDFRPDVVVGVATGGKYVVEAKSSFTNFNQLIVKRQRPATKKKEKLKILNMLKYLPKFSLNSLRSLEVYYQEKKFKNNAVKRCASDVKLISGDVSCLKKPGCKVLIVDDAVDSGNTMLDVFDFISGINDSCDVKTAVLTTTFTNPIHNADFTLYSKILLRCPWALDAR</sequence>